<gene>
    <name evidence="2" type="ORF">DQK91_00560</name>
</gene>
<dbReference type="SUPFAM" id="SSF53756">
    <property type="entry name" value="UDP-Glycosyltransferase/glycogen phosphorylase"/>
    <property type="match status" value="1"/>
</dbReference>
<dbReference type="OrthoDB" id="9775208at2"/>
<dbReference type="Pfam" id="PF13692">
    <property type="entry name" value="Glyco_trans_1_4"/>
    <property type="match status" value="1"/>
</dbReference>
<dbReference type="RefSeq" id="WP_144233488.1">
    <property type="nucleotide sequence ID" value="NZ_QMIF01000001.1"/>
</dbReference>
<dbReference type="Pfam" id="PF13439">
    <property type="entry name" value="Glyco_transf_4"/>
    <property type="match status" value="1"/>
</dbReference>
<dbReference type="PANTHER" id="PTHR12526">
    <property type="entry name" value="GLYCOSYLTRANSFERASE"/>
    <property type="match status" value="1"/>
</dbReference>
<proteinExistence type="predicted"/>
<feature type="domain" description="Glycosyltransferase subfamily 4-like N-terminal" evidence="1">
    <location>
        <begin position="15"/>
        <end position="175"/>
    </location>
</feature>
<name>A0A6P1ZLR9_9BACT</name>
<dbReference type="InterPro" id="IPR028098">
    <property type="entry name" value="Glyco_trans_4-like_N"/>
</dbReference>
<dbReference type="Proteomes" id="UP000434052">
    <property type="component" value="Unassembled WGS sequence"/>
</dbReference>
<accession>A0A6P1ZLR9</accession>
<evidence type="ECO:0000313" key="2">
    <source>
        <dbReference type="EMBL" id="TVM36450.1"/>
    </source>
</evidence>
<dbReference type="CDD" id="cd03811">
    <property type="entry name" value="GT4_GT28_WabH-like"/>
    <property type="match status" value="1"/>
</dbReference>
<evidence type="ECO:0000313" key="3">
    <source>
        <dbReference type="Proteomes" id="UP000434052"/>
    </source>
</evidence>
<dbReference type="AlphaFoldDB" id="A0A6P1ZLR9"/>
<dbReference type="Gene3D" id="3.40.50.2000">
    <property type="entry name" value="Glycogen Phosphorylase B"/>
    <property type="match status" value="2"/>
</dbReference>
<evidence type="ECO:0000259" key="1">
    <source>
        <dbReference type="Pfam" id="PF13439"/>
    </source>
</evidence>
<comment type="caution">
    <text evidence="2">The sequence shown here is derived from an EMBL/GenBank/DDBJ whole genome shotgun (WGS) entry which is preliminary data.</text>
</comment>
<dbReference type="EMBL" id="QMIF01000001">
    <property type="protein sequence ID" value="TVM36450.1"/>
    <property type="molecule type" value="Genomic_DNA"/>
</dbReference>
<protein>
    <recommendedName>
        <fullName evidence="1">Glycosyltransferase subfamily 4-like N-terminal domain-containing protein</fullName>
    </recommendedName>
</protein>
<reference evidence="2 3" key="1">
    <citation type="submission" date="2018-06" db="EMBL/GenBank/DDBJ databases">
        <title>Complete genome of Desulfovibrio marinus P48SEP.</title>
        <authorList>
            <person name="Crispim J.S."/>
            <person name="Vidigal P.M.P."/>
            <person name="Silva L.C.F."/>
            <person name="Araujo L.C."/>
            <person name="Laguardia C.N."/>
            <person name="Dias R.S."/>
            <person name="Sousa M.P."/>
            <person name="Paula S.O."/>
            <person name="Silva C."/>
        </authorList>
    </citation>
    <scope>NUCLEOTIDE SEQUENCE [LARGE SCALE GENOMIC DNA]</scope>
    <source>
        <strain evidence="2 3">P48SEP</strain>
    </source>
</reference>
<dbReference type="GO" id="GO:0016757">
    <property type="term" value="F:glycosyltransferase activity"/>
    <property type="evidence" value="ECO:0007669"/>
    <property type="project" value="UniProtKB-ARBA"/>
</dbReference>
<sequence>MAATRVFLVIPSLAPGGSERVLVRLAAGLDPERFEPEVVTLAAAGPLDQEIPERITRHNLGAGRVLAALPRFVRLARKRRPAAIISFQMHVNLALLLLRPFLPRGVRILAREESMPSRTCADSPLPRVFGAMIRRLYPKAHAVLALCDAAAAELTGQFGVPQDKVAVVPNPVDIDAVRTRALNDALIEDALPPSPRLVFAGRLAPVKRVDVVLEALARMQRRASLMIVGGGDENAMQSLRERAKVLGVAERVLFTGHQSNPYPYIQSADLLVLASLREGQPLVAQEALALGTPVVSAAMPGCIPDMIRHGVNGFLAPFHTDSEQQAEALAATLDNALDALDCRPGRMDTAKGIEAWAQDAVCRAHEKLIE</sequence>
<organism evidence="2 3">
    <name type="scientific">Oceanidesulfovibrio marinus</name>
    <dbReference type="NCBI Taxonomy" id="370038"/>
    <lineage>
        <taxon>Bacteria</taxon>
        <taxon>Pseudomonadati</taxon>
        <taxon>Thermodesulfobacteriota</taxon>
        <taxon>Desulfovibrionia</taxon>
        <taxon>Desulfovibrionales</taxon>
        <taxon>Desulfovibrionaceae</taxon>
        <taxon>Oceanidesulfovibrio</taxon>
    </lineage>
</organism>